<dbReference type="EMBL" id="JACCJB010000005">
    <property type="protein sequence ID" value="KAF6227262.1"/>
    <property type="molecule type" value="Genomic_DNA"/>
</dbReference>
<proteinExistence type="predicted"/>
<evidence type="ECO:0000313" key="2">
    <source>
        <dbReference type="EMBL" id="KAF6227262.1"/>
    </source>
</evidence>
<accession>A0A8H6CPI8</accession>
<gene>
    <name evidence="2" type="ORF">HO133_008705</name>
</gene>
<comment type="caution">
    <text evidence="2">The sequence shown here is derived from an EMBL/GenBank/DDBJ whole genome shotgun (WGS) entry which is preliminary data.</text>
</comment>
<sequence>MVPHATDSISSANRSETNGTSRIGNGDAATVLIVGSGIGGLMTALQCWRKGLSIKSLERSAGPVYTEDNLTIQPSAMSIFRHWPELCKEIEEEQYDCWMSDYRHSGQHIYGPKPPSFNDPENTVGRNGPRCVYAKPLQT</sequence>
<keyword evidence="3" id="KW-1185">Reference proteome</keyword>
<dbReference type="SUPFAM" id="SSF51905">
    <property type="entry name" value="FAD/NAD(P)-binding domain"/>
    <property type="match status" value="1"/>
</dbReference>
<dbReference type="Gene3D" id="3.50.50.60">
    <property type="entry name" value="FAD/NAD(P)-binding domain"/>
    <property type="match status" value="1"/>
</dbReference>
<name>A0A8H6CPI8_9LECA</name>
<feature type="region of interest" description="Disordered" evidence="1">
    <location>
        <begin position="1"/>
        <end position="25"/>
    </location>
</feature>
<evidence type="ECO:0008006" key="4">
    <source>
        <dbReference type="Google" id="ProtNLM"/>
    </source>
</evidence>
<dbReference type="AlphaFoldDB" id="A0A8H6CPI8"/>
<protein>
    <recommendedName>
        <fullName evidence="4">FAD-binding domain-containing protein</fullName>
    </recommendedName>
</protein>
<dbReference type="RefSeq" id="XP_037155570.1">
    <property type="nucleotide sequence ID" value="XM_037299569.1"/>
</dbReference>
<reference evidence="2 3" key="1">
    <citation type="journal article" date="2020" name="Genomics">
        <title>Complete, high-quality genomes from long-read metagenomic sequencing of two wolf lichen thalli reveals enigmatic genome architecture.</title>
        <authorList>
            <person name="McKenzie S.K."/>
            <person name="Walston R.F."/>
            <person name="Allen J.L."/>
        </authorList>
    </citation>
    <scope>NUCLEOTIDE SEQUENCE [LARGE SCALE GENOMIC DNA]</scope>
    <source>
        <strain evidence="2">WasteWater1</strain>
    </source>
</reference>
<dbReference type="InterPro" id="IPR036188">
    <property type="entry name" value="FAD/NAD-bd_sf"/>
</dbReference>
<dbReference type="Proteomes" id="UP000593566">
    <property type="component" value="Unassembled WGS sequence"/>
</dbReference>
<evidence type="ECO:0000256" key="1">
    <source>
        <dbReference type="SAM" id="MobiDB-lite"/>
    </source>
</evidence>
<feature type="compositionally biased region" description="Polar residues" evidence="1">
    <location>
        <begin position="7"/>
        <end position="23"/>
    </location>
</feature>
<dbReference type="GeneID" id="59337100"/>
<organism evidence="2 3">
    <name type="scientific">Letharia lupina</name>
    <dbReference type="NCBI Taxonomy" id="560253"/>
    <lineage>
        <taxon>Eukaryota</taxon>
        <taxon>Fungi</taxon>
        <taxon>Dikarya</taxon>
        <taxon>Ascomycota</taxon>
        <taxon>Pezizomycotina</taxon>
        <taxon>Lecanoromycetes</taxon>
        <taxon>OSLEUM clade</taxon>
        <taxon>Lecanoromycetidae</taxon>
        <taxon>Lecanorales</taxon>
        <taxon>Lecanorineae</taxon>
        <taxon>Parmeliaceae</taxon>
        <taxon>Letharia</taxon>
    </lineage>
</organism>
<evidence type="ECO:0000313" key="3">
    <source>
        <dbReference type="Proteomes" id="UP000593566"/>
    </source>
</evidence>